<feature type="domain" description="Aldehyde dehydrogenase" evidence="8">
    <location>
        <begin position="9"/>
        <end position="281"/>
    </location>
</feature>
<evidence type="ECO:0000313" key="10">
    <source>
        <dbReference type="Proteomes" id="UP000288215"/>
    </source>
</evidence>
<dbReference type="InterPro" id="IPR020593">
    <property type="entry name" value="G-glutamylP_reductase_CS"/>
</dbReference>
<dbReference type="EMBL" id="RXGA01000003">
    <property type="protein sequence ID" value="RWX73389.1"/>
    <property type="molecule type" value="Genomic_DNA"/>
</dbReference>
<protein>
    <recommendedName>
        <fullName evidence="7">Gamma-glutamyl phosphate reductase</fullName>
        <shortName evidence="7">GPR</shortName>
        <ecNumber evidence="7">1.2.1.41</ecNumber>
    </recommendedName>
    <alternativeName>
        <fullName evidence="7">Glutamate-5-semialdehyde dehydrogenase</fullName>
    </alternativeName>
    <alternativeName>
        <fullName evidence="7">Glutamyl-gamma-semialdehyde dehydrogenase</fullName>
        <shortName evidence="7">GSA dehydrogenase</shortName>
    </alternativeName>
</protein>
<dbReference type="EC" id="1.2.1.41" evidence="7"/>
<comment type="catalytic activity">
    <reaction evidence="6 7">
        <text>L-glutamate 5-semialdehyde + phosphate + NADP(+) = L-glutamyl 5-phosphate + NADPH + H(+)</text>
        <dbReference type="Rhea" id="RHEA:19541"/>
        <dbReference type="ChEBI" id="CHEBI:15378"/>
        <dbReference type="ChEBI" id="CHEBI:43474"/>
        <dbReference type="ChEBI" id="CHEBI:57783"/>
        <dbReference type="ChEBI" id="CHEBI:58066"/>
        <dbReference type="ChEBI" id="CHEBI:58274"/>
        <dbReference type="ChEBI" id="CHEBI:58349"/>
        <dbReference type="EC" id="1.2.1.41"/>
    </reaction>
</comment>
<dbReference type="CDD" id="cd07079">
    <property type="entry name" value="ALDH_F18-19_ProA-GPR"/>
    <property type="match status" value="1"/>
</dbReference>
<keyword evidence="4 7" id="KW-0521">NADP</keyword>
<dbReference type="InterPro" id="IPR012134">
    <property type="entry name" value="Glu-5-SA_DH"/>
</dbReference>
<reference evidence="9 10" key="1">
    <citation type="submission" date="2018-12" db="EMBL/GenBank/DDBJ databases">
        <title>The complete genome of the methanogenic archaea of the candidate phylum Verstraetearchaeota, obtained from the metagenome of underground thermal water.</title>
        <authorList>
            <person name="Kadnikov V.V."/>
            <person name="Mardanov A.V."/>
            <person name="Beletsky A.V."/>
            <person name="Karnachuk O.V."/>
            <person name="Ravin N.V."/>
        </authorList>
    </citation>
    <scope>NUCLEOTIDE SEQUENCE [LARGE SCALE GENOMIC DNA]</scope>
    <source>
        <strain evidence="9">Ch88</strain>
    </source>
</reference>
<evidence type="ECO:0000259" key="8">
    <source>
        <dbReference type="Pfam" id="PF00171"/>
    </source>
</evidence>
<dbReference type="InterPro" id="IPR015590">
    <property type="entry name" value="Aldehyde_DH_dom"/>
</dbReference>
<keyword evidence="3 7" id="KW-0641">Proline biosynthesis</keyword>
<dbReference type="Pfam" id="PF00171">
    <property type="entry name" value="Aldedh"/>
    <property type="match status" value="1"/>
</dbReference>
<dbReference type="Proteomes" id="UP000288215">
    <property type="component" value="Unassembled WGS sequence"/>
</dbReference>
<dbReference type="NCBIfam" id="NF001221">
    <property type="entry name" value="PRK00197.1"/>
    <property type="match status" value="1"/>
</dbReference>
<dbReference type="Gene3D" id="3.40.605.10">
    <property type="entry name" value="Aldehyde Dehydrogenase, Chain A, domain 1"/>
    <property type="match status" value="1"/>
</dbReference>
<dbReference type="PANTHER" id="PTHR11063:SF8">
    <property type="entry name" value="DELTA-1-PYRROLINE-5-CARBOXYLATE SYNTHASE"/>
    <property type="match status" value="1"/>
</dbReference>
<comment type="pathway">
    <text evidence="1 7">Amino-acid biosynthesis; L-proline biosynthesis; L-glutamate 5-semialdehyde from L-glutamate: step 2/2.</text>
</comment>
<evidence type="ECO:0000256" key="6">
    <source>
        <dbReference type="ARBA" id="ARBA00049024"/>
    </source>
</evidence>
<dbReference type="GO" id="GO:0005737">
    <property type="term" value="C:cytoplasm"/>
    <property type="evidence" value="ECO:0007669"/>
    <property type="project" value="UniProtKB-SubCell"/>
</dbReference>
<keyword evidence="7" id="KW-0963">Cytoplasm</keyword>
<proteinExistence type="inferred from homology"/>
<dbReference type="Gene3D" id="3.40.309.10">
    <property type="entry name" value="Aldehyde Dehydrogenase, Chain A, domain 2"/>
    <property type="match status" value="1"/>
</dbReference>
<comment type="caution">
    <text evidence="9">The sequence shown here is derived from an EMBL/GenBank/DDBJ whole genome shotgun (WGS) entry which is preliminary data.</text>
</comment>
<dbReference type="InterPro" id="IPR016161">
    <property type="entry name" value="Ald_DH/histidinol_DH"/>
</dbReference>
<dbReference type="GO" id="GO:0050661">
    <property type="term" value="F:NADP binding"/>
    <property type="evidence" value="ECO:0007669"/>
    <property type="project" value="InterPro"/>
</dbReference>
<name>A0A444L741_METS7</name>
<accession>A0A444L741</accession>
<evidence type="ECO:0000256" key="2">
    <source>
        <dbReference type="ARBA" id="ARBA00022605"/>
    </source>
</evidence>
<dbReference type="FunFam" id="3.40.309.10:FF:000006">
    <property type="entry name" value="Gamma-glutamyl phosphate reductase"/>
    <property type="match status" value="1"/>
</dbReference>
<keyword evidence="5 7" id="KW-0560">Oxidoreductase</keyword>
<evidence type="ECO:0000256" key="3">
    <source>
        <dbReference type="ARBA" id="ARBA00022650"/>
    </source>
</evidence>
<dbReference type="AlphaFoldDB" id="A0A444L741"/>
<dbReference type="NCBIfam" id="TIGR00407">
    <property type="entry name" value="proA"/>
    <property type="match status" value="1"/>
</dbReference>
<dbReference type="UniPathway" id="UPA00098">
    <property type="reaction ID" value="UER00360"/>
</dbReference>
<organism evidence="9 10">
    <name type="scientific">Methanosuratincola subterraneus</name>
    <dbReference type="NCBI Taxonomy" id="2593994"/>
    <lineage>
        <taxon>Archaea</taxon>
        <taxon>Thermoproteota</taxon>
        <taxon>Methanosuratincolia</taxon>
        <taxon>Candidatus Methanomethylicales</taxon>
        <taxon>Candidatus Methanomethylicaceae</taxon>
        <taxon>Candidatus Methanosuratincola (ex Vanwonterghem et al. 2016)</taxon>
    </lineage>
</organism>
<comment type="function">
    <text evidence="7">Catalyzes the NADPH-dependent reduction of L-glutamate 5-phosphate into L-glutamate 5-semialdehyde and phosphate. The product spontaneously undergoes cyclization to form 1-pyrroline-5-carboxylate.</text>
</comment>
<evidence type="ECO:0000256" key="7">
    <source>
        <dbReference type="HAMAP-Rule" id="MF_00412"/>
    </source>
</evidence>
<dbReference type="SUPFAM" id="SSF53720">
    <property type="entry name" value="ALDH-like"/>
    <property type="match status" value="1"/>
</dbReference>
<dbReference type="PIRSF" id="PIRSF000151">
    <property type="entry name" value="GPR"/>
    <property type="match status" value="1"/>
</dbReference>
<comment type="subcellular location">
    <subcellularLocation>
        <location evidence="7">Cytoplasm</location>
    </subcellularLocation>
</comment>
<evidence type="ECO:0000256" key="5">
    <source>
        <dbReference type="ARBA" id="ARBA00023002"/>
    </source>
</evidence>
<dbReference type="PROSITE" id="PS01223">
    <property type="entry name" value="PROA"/>
    <property type="match status" value="1"/>
</dbReference>
<gene>
    <name evidence="7" type="primary">proA</name>
    <name evidence="9" type="ORF">Metus_1363</name>
</gene>
<dbReference type="InterPro" id="IPR016162">
    <property type="entry name" value="Ald_DH_N"/>
</dbReference>
<evidence type="ECO:0000313" key="9">
    <source>
        <dbReference type="EMBL" id="RWX73389.1"/>
    </source>
</evidence>
<dbReference type="InterPro" id="IPR016163">
    <property type="entry name" value="Ald_DH_C"/>
</dbReference>
<dbReference type="HAMAP" id="MF_00412">
    <property type="entry name" value="ProA"/>
    <property type="match status" value="1"/>
</dbReference>
<comment type="similarity">
    <text evidence="7">Belongs to the gamma-glutamyl phosphate reductase family.</text>
</comment>
<dbReference type="InterPro" id="IPR000965">
    <property type="entry name" value="GPR_dom"/>
</dbReference>
<dbReference type="GO" id="GO:0004350">
    <property type="term" value="F:glutamate-5-semialdehyde dehydrogenase activity"/>
    <property type="evidence" value="ECO:0007669"/>
    <property type="project" value="UniProtKB-UniRule"/>
</dbReference>
<evidence type="ECO:0000256" key="4">
    <source>
        <dbReference type="ARBA" id="ARBA00022857"/>
    </source>
</evidence>
<dbReference type="GO" id="GO:0055129">
    <property type="term" value="P:L-proline biosynthetic process"/>
    <property type="evidence" value="ECO:0007669"/>
    <property type="project" value="UniProtKB-UniRule"/>
</dbReference>
<keyword evidence="2 7" id="KW-0028">Amino-acid biosynthesis</keyword>
<sequence length="446" mass="49066">MKNDLFEMVKQAKAASLILGQTAPEIKNKALVLASESILKRKNEILSSNKKDIENAKVLLEKGEISKSIIDRLKLDEPKIEEISKMISSVAKLRDPVGHVLYSIKLDERLELFKVTVPFGVVVSIFESRPDALPQISSLCLKSGNSVILKGGVESLESNRTLFEIISESFVASGLPEGCLQLVEGRAAINTLLKMDDMIDLIVPRGSNEFVRYIQENTRIPVLGHSSGICHIFVDSDADVQKAVKICVDARVQYPAACNSMKILLVDSHIAHIFIPLVAKELIEKGVRIKGCPTAFSILSAHGLKAEAADENDWRTEYLDLTLPIKVVRDLDEAIAHINNYGSKHTDAIITENMVKAKKFIRSVDSSSVFHNASTRFSDGYRYGLGAEVGISTNKIHARGPVGLEGLVTTKYILIGDGHVVSDYVGKGAKPFLHKGIDRDWEARLK</sequence>
<evidence type="ECO:0000256" key="1">
    <source>
        <dbReference type="ARBA" id="ARBA00004985"/>
    </source>
</evidence>
<dbReference type="PANTHER" id="PTHR11063">
    <property type="entry name" value="GLUTAMATE SEMIALDEHYDE DEHYDROGENASE"/>
    <property type="match status" value="1"/>
</dbReference>